<evidence type="ECO:0000256" key="9">
    <source>
        <dbReference type="ARBA" id="ARBA00023284"/>
    </source>
</evidence>
<dbReference type="PANTHER" id="PTHR42801:SF23">
    <property type="entry name" value="PEROXIREDOXIN DOT5"/>
    <property type="match status" value="1"/>
</dbReference>
<dbReference type="EC" id="1.11.1.24" evidence="3"/>
<proteinExistence type="inferred from homology"/>
<evidence type="ECO:0000259" key="15">
    <source>
        <dbReference type="PROSITE" id="PS51352"/>
    </source>
</evidence>
<keyword evidence="6" id="KW-0560">Oxidoreductase</keyword>
<accession>W6MUU0</accession>
<evidence type="ECO:0000256" key="5">
    <source>
        <dbReference type="ARBA" id="ARBA00022862"/>
    </source>
</evidence>
<evidence type="ECO:0000256" key="2">
    <source>
        <dbReference type="ARBA" id="ARBA00011245"/>
    </source>
</evidence>
<dbReference type="FunFam" id="3.40.30.10:FF:000157">
    <property type="entry name" value="DOT5p Nuclear thiol peroxidase"/>
    <property type="match status" value="1"/>
</dbReference>
<dbReference type="CDD" id="cd03017">
    <property type="entry name" value="PRX_BCP"/>
    <property type="match status" value="1"/>
</dbReference>
<evidence type="ECO:0000256" key="14">
    <source>
        <dbReference type="SAM" id="MobiDB-lite"/>
    </source>
</evidence>
<dbReference type="GO" id="GO:0034599">
    <property type="term" value="P:cellular response to oxidative stress"/>
    <property type="evidence" value="ECO:0007669"/>
    <property type="project" value="EnsemblFungi"/>
</dbReference>
<dbReference type="GO" id="GO:0005737">
    <property type="term" value="C:cytoplasm"/>
    <property type="evidence" value="ECO:0007669"/>
    <property type="project" value="TreeGrafter"/>
</dbReference>
<comment type="similarity">
    <text evidence="11">Belongs to the peroxiredoxin family. BCP/PrxQ subfamily.</text>
</comment>
<feature type="compositionally biased region" description="Low complexity" evidence="14">
    <location>
        <begin position="10"/>
        <end position="33"/>
    </location>
</feature>
<dbReference type="SUPFAM" id="SSF52833">
    <property type="entry name" value="Thioredoxin-like"/>
    <property type="match status" value="1"/>
</dbReference>
<dbReference type="AlphaFoldDB" id="W6MUU0"/>
<evidence type="ECO:0000313" key="17">
    <source>
        <dbReference type="Proteomes" id="UP000019384"/>
    </source>
</evidence>
<evidence type="ECO:0000256" key="1">
    <source>
        <dbReference type="ARBA" id="ARBA00004123"/>
    </source>
</evidence>
<evidence type="ECO:0000256" key="4">
    <source>
        <dbReference type="ARBA" id="ARBA00022559"/>
    </source>
</evidence>
<dbReference type="InterPro" id="IPR000866">
    <property type="entry name" value="AhpC/TSA"/>
</dbReference>
<keyword evidence="4" id="KW-0575">Peroxidase</keyword>
<name>W6MUU0_9ASCO</name>
<dbReference type="PANTHER" id="PTHR42801">
    <property type="entry name" value="THIOREDOXIN-DEPENDENT PEROXIDE REDUCTASE"/>
    <property type="match status" value="1"/>
</dbReference>
<evidence type="ECO:0000256" key="13">
    <source>
        <dbReference type="ARBA" id="ARBA00077538"/>
    </source>
</evidence>
<feature type="region of interest" description="Disordered" evidence="14">
    <location>
        <begin position="1"/>
        <end position="41"/>
    </location>
</feature>
<dbReference type="HOGENOM" id="CLU_042529_2_1_1"/>
<dbReference type="GO" id="GO:0005634">
    <property type="term" value="C:nucleus"/>
    <property type="evidence" value="ECO:0007669"/>
    <property type="project" value="UniProtKB-SubCell"/>
</dbReference>
<dbReference type="Pfam" id="PF00578">
    <property type="entry name" value="AhpC-TSA"/>
    <property type="match status" value="1"/>
</dbReference>
<keyword evidence="5" id="KW-0049">Antioxidant</keyword>
<keyword evidence="7" id="KW-1015">Disulfide bond</keyword>
<dbReference type="InterPro" id="IPR036249">
    <property type="entry name" value="Thioredoxin-like_sf"/>
</dbReference>
<evidence type="ECO:0000256" key="11">
    <source>
        <dbReference type="ARBA" id="ARBA00038489"/>
    </source>
</evidence>
<evidence type="ECO:0000256" key="3">
    <source>
        <dbReference type="ARBA" id="ARBA00013017"/>
    </source>
</evidence>
<protein>
    <recommendedName>
        <fullName evidence="3">thioredoxin-dependent peroxiredoxin</fullName>
        <ecNumber evidence="3">1.11.1.24</ecNumber>
    </recommendedName>
    <alternativeName>
        <fullName evidence="13">Nuclear thiol peroxidase</fullName>
    </alternativeName>
    <alternativeName>
        <fullName evidence="10">Thioredoxin peroxidase</fullName>
    </alternativeName>
</protein>
<dbReference type="PROSITE" id="PS51352">
    <property type="entry name" value="THIOREDOXIN_2"/>
    <property type="match status" value="1"/>
</dbReference>
<organism evidence="16 17">
    <name type="scientific">Kuraishia capsulata CBS 1993</name>
    <dbReference type="NCBI Taxonomy" id="1382522"/>
    <lineage>
        <taxon>Eukaryota</taxon>
        <taxon>Fungi</taxon>
        <taxon>Dikarya</taxon>
        <taxon>Ascomycota</taxon>
        <taxon>Saccharomycotina</taxon>
        <taxon>Pichiomycetes</taxon>
        <taxon>Pichiales</taxon>
        <taxon>Pichiaceae</taxon>
        <taxon>Kuraishia</taxon>
    </lineage>
</organism>
<evidence type="ECO:0000256" key="10">
    <source>
        <dbReference type="ARBA" id="ARBA00032824"/>
    </source>
</evidence>
<sequence length="187" mass="20176">MPPRTRSSGKPVVTPKDVKPVKAVKPKSATKPAPKVKKDASELSIGDPIPDLVLLDQNGKEVNLVDLAALKPLLVIFAYPRASTPGCTRQACGFRDNYAGLQSSATVVGISKDLPKSQLNFKVKQKLTYDLLSDPKASLIAQLGADKPGSTIRSHWIFKDGKLIRSHVQISPEKSVSLAKQEVEELA</sequence>
<dbReference type="GO" id="GO:0008379">
    <property type="term" value="F:thioredoxin peroxidase activity"/>
    <property type="evidence" value="ECO:0007669"/>
    <property type="project" value="EnsemblFungi"/>
</dbReference>
<dbReference type="GO" id="GO:0045454">
    <property type="term" value="P:cell redox homeostasis"/>
    <property type="evidence" value="ECO:0007669"/>
    <property type="project" value="EnsemblFungi"/>
</dbReference>
<reference evidence="16" key="2">
    <citation type="submission" date="2014-02" db="EMBL/GenBank/DDBJ databases">
        <title>Complete DNA sequence of /Kuraishia capsulata/ illustrates novel genomic features among budding yeasts (/Saccharomycotina/).</title>
        <authorList>
            <person name="Morales L."/>
            <person name="Noel B."/>
            <person name="Porcel B."/>
            <person name="Marcet-Houben M."/>
            <person name="Hullo M-F."/>
            <person name="Sacerdot C."/>
            <person name="Tekaia F."/>
            <person name="Leh-Louis V."/>
            <person name="Despons L."/>
            <person name="Khanna V."/>
            <person name="Aury J-M."/>
            <person name="Barbe V."/>
            <person name="Couloux A."/>
            <person name="Labadie K."/>
            <person name="Pelletier E."/>
            <person name="Souciet J-L."/>
            <person name="Boekhout T."/>
            <person name="Gabaldon T."/>
            <person name="Wincker P."/>
            <person name="Dujon B."/>
        </authorList>
    </citation>
    <scope>NUCLEOTIDE SEQUENCE</scope>
    <source>
        <strain evidence="16">CBS 1993</strain>
    </source>
</reference>
<evidence type="ECO:0000256" key="7">
    <source>
        <dbReference type="ARBA" id="ARBA00023157"/>
    </source>
</evidence>
<dbReference type="InterPro" id="IPR013766">
    <property type="entry name" value="Thioredoxin_domain"/>
</dbReference>
<keyword evidence="17" id="KW-1185">Reference proteome</keyword>
<comment type="subunit">
    <text evidence="2">Monomer.</text>
</comment>
<evidence type="ECO:0000256" key="12">
    <source>
        <dbReference type="ARBA" id="ARBA00049091"/>
    </source>
</evidence>
<dbReference type="InterPro" id="IPR050924">
    <property type="entry name" value="Peroxiredoxin_BCP/PrxQ"/>
</dbReference>
<dbReference type="STRING" id="1382522.W6MUU0"/>
<dbReference type="Proteomes" id="UP000019384">
    <property type="component" value="Unassembled WGS sequence"/>
</dbReference>
<dbReference type="GeneID" id="34522910"/>
<evidence type="ECO:0000313" key="16">
    <source>
        <dbReference type="EMBL" id="CDK29537.1"/>
    </source>
</evidence>
<feature type="domain" description="Thioredoxin" evidence="15">
    <location>
        <begin position="43"/>
        <end position="187"/>
    </location>
</feature>
<keyword evidence="8" id="KW-0539">Nucleus</keyword>
<dbReference type="EMBL" id="HG793131">
    <property type="protein sequence ID" value="CDK29537.1"/>
    <property type="molecule type" value="Genomic_DNA"/>
</dbReference>
<evidence type="ECO:0000256" key="6">
    <source>
        <dbReference type="ARBA" id="ARBA00023002"/>
    </source>
</evidence>
<evidence type="ECO:0000256" key="8">
    <source>
        <dbReference type="ARBA" id="ARBA00023242"/>
    </source>
</evidence>
<dbReference type="Gene3D" id="3.40.30.10">
    <property type="entry name" value="Glutaredoxin"/>
    <property type="match status" value="1"/>
</dbReference>
<reference evidence="16" key="1">
    <citation type="submission" date="2013-12" db="EMBL/GenBank/DDBJ databases">
        <authorList>
            <person name="Genoscope - CEA"/>
        </authorList>
    </citation>
    <scope>NUCLEOTIDE SEQUENCE</scope>
    <source>
        <strain evidence="16">CBS 1993</strain>
    </source>
</reference>
<dbReference type="OrthoDB" id="338622at2759"/>
<dbReference type="RefSeq" id="XP_022461522.1">
    <property type="nucleotide sequence ID" value="XM_022603351.1"/>
</dbReference>
<keyword evidence="9" id="KW-0676">Redox-active center</keyword>
<comment type="catalytic activity">
    <reaction evidence="12">
        <text>a hydroperoxide + [thioredoxin]-dithiol = an alcohol + [thioredoxin]-disulfide + H2O</text>
        <dbReference type="Rhea" id="RHEA:62620"/>
        <dbReference type="Rhea" id="RHEA-COMP:10698"/>
        <dbReference type="Rhea" id="RHEA-COMP:10700"/>
        <dbReference type="ChEBI" id="CHEBI:15377"/>
        <dbReference type="ChEBI" id="CHEBI:29950"/>
        <dbReference type="ChEBI" id="CHEBI:30879"/>
        <dbReference type="ChEBI" id="CHEBI:35924"/>
        <dbReference type="ChEBI" id="CHEBI:50058"/>
        <dbReference type="EC" id="1.11.1.24"/>
    </reaction>
</comment>
<gene>
    <name evidence="16" type="ORF">KUCA_T00005529001</name>
</gene>
<comment type="subcellular location">
    <subcellularLocation>
        <location evidence="1">Nucleus</location>
    </subcellularLocation>
</comment>